<dbReference type="Pfam" id="PF13426">
    <property type="entry name" value="PAS_9"/>
    <property type="match status" value="1"/>
</dbReference>
<feature type="domain" description="PAS" evidence="3">
    <location>
        <begin position="193"/>
        <end position="220"/>
    </location>
</feature>
<dbReference type="PROSITE" id="PS50112">
    <property type="entry name" value="PAS"/>
    <property type="match status" value="1"/>
</dbReference>
<dbReference type="InterPro" id="IPR000700">
    <property type="entry name" value="PAS-assoc_C"/>
</dbReference>
<dbReference type="PROSITE" id="PS50113">
    <property type="entry name" value="PAC"/>
    <property type="match status" value="1"/>
</dbReference>
<dbReference type="SUPFAM" id="SSF55073">
    <property type="entry name" value="Nucleotide cyclase"/>
    <property type="match status" value="1"/>
</dbReference>
<dbReference type="Gene3D" id="3.30.450.20">
    <property type="entry name" value="PAS domain"/>
    <property type="match status" value="1"/>
</dbReference>
<dbReference type="PANTHER" id="PTHR46663:SF4">
    <property type="entry name" value="DIGUANYLATE CYCLASE DGCT-RELATED"/>
    <property type="match status" value="1"/>
</dbReference>
<dbReference type="InterPro" id="IPR035965">
    <property type="entry name" value="PAS-like_dom_sf"/>
</dbReference>
<dbReference type="InterPro" id="IPR052163">
    <property type="entry name" value="DGC-Regulatory_Protein"/>
</dbReference>
<dbReference type="PANTHER" id="PTHR46663">
    <property type="entry name" value="DIGUANYLATE CYCLASE DGCT-RELATED"/>
    <property type="match status" value="1"/>
</dbReference>
<evidence type="ECO:0000259" key="4">
    <source>
        <dbReference type="PROSITE" id="PS50113"/>
    </source>
</evidence>
<dbReference type="CDD" id="cd01949">
    <property type="entry name" value="GGDEF"/>
    <property type="match status" value="1"/>
</dbReference>
<dbReference type="CDD" id="cd00130">
    <property type="entry name" value="PAS"/>
    <property type="match status" value="1"/>
</dbReference>
<accession>A0A2W4T2N9</accession>
<keyword evidence="2" id="KW-1133">Transmembrane helix</keyword>
<protein>
    <recommendedName>
        <fullName evidence="8">Diguanylate cyclase</fullName>
    </recommendedName>
</protein>
<dbReference type="NCBIfam" id="TIGR00229">
    <property type="entry name" value="sensory_box"/>
    <property type="match status" value="1"/>
</dbReference>
<evidence type="ECO:0008006" key="8">
    <source>
        <dbReference type="Google" id="ProtNLM"/>
    </source>
</evidence>
<keyword evidence="2" id="KW-0472">Membrane</keyword>
<comment type="cofactor">
    <cofactor evidence="1">
        <name>Mg(2+)</name>
        <dbReference type="ChEBI" id="CHEBI:18420"/>
    </cofactor>
</comment>
<dbReference type="AlphaFoldDB" id="A0A2W4T2N9"/>
<evidence type="ECO:0000256" key="1">
    <source>
        <dbReference type="ARBA" id="ARBA00001946"/>
    </source>
</evidence>
<dbReference type="PROSITE" id="PS51257">
    <property type="entry name" value="PROKAR_LIPOPROTEIN"/>
    <property type="match status" value="1"/>
</dbReference>
<reference evidence="6 7" key="1">
    <citation type="journal article" date="2018" name="Aquat. Microb. Ecol.">
        <title>Gammaproteobacterial methanotrophs dominate.</title>
        <authorList>
            <person name="Rissanen A.J."/>
            <person name="Saarenheimo J."/>
            <person name="Tiirola M."/>
            <person name="Peura S."/>
            <person name="Aalto S.L."/>
            <person name="Karvinen A."/>
            <person name="Nykanen H."/>
        </authorList>
    </citation>
    <scope>NUCLEOTIDE SEQUENCE [LARGE SCALE GENOMIC DNA]</scope>
    <source>
        <strain evidence="6">AMbin10</strain>
    </source>
</reference>
<sequence length="460" mass="51452">MFNYLRDDPVFGQVAIIACNALFVIGMELHYVGVLRFFGQREKRGWLIAFCAGVTLIAFCYTSLNNVLAVRRVNMMFAQTLVSWLTAHALIAHKISSVKAAAYFLAVVFSFHGGFCAIFGLSPFFGEVGNLFTPSLIHVAGYLDILITSTLWTFGFILMVNQRLYAEAREARENAELFFNASPDAVVVTRQHDGFIVDVNSGFASLTGYTRAEVLGKSTVDFNLWKNPEEWTNFINILIANGVCNNLEAIFQRKDGSQFFGILSAKSFQFQGVPHLLGVTRDITERKRLEEKLQQQASTDELTGITNRHRFLELAEAEIKRALRLDYPLALALIDIDYFKHINDAHGHMAGDQALLAFTKTCLDNIREIDVFARFGGDEFVLLLPETSLDQAYVVMQRVRLSLASDPVDLFGKPVSMTISVGIASLVDKEETLDTLLERADLALYRAKQAGRNCVMPRKA</sequence>
<dbReference type="SMART" id="SM00267">
    <property type="entry name" value="GGDEF"/>
    <property type="match status" value="1"/>
</dbReference>
<feature type="transmembrane region" description="Helical" evidence="2">
    <location>
        <begin position="137"/>
        <end position="160"/>
    </location>
</feature>
<dbReference type="InterPro" id="IPR000160">
    <property type="entry name" value="GGDEF_dom"/>
</dbReference>
<dbReference type="PROSITE" id="PS50887">
    <property type="entry name" value="GGDEF"/>
    <property type="match status" value="1"/>
</dbReference>
<evidence type="ECO:0000259" key="5">
    <source>
        <dbReference type="PROSITE" id="PS50887"/>
    </source>
</evidence>
<dbReference type="InterPro" id="IPR029787">
    <property type="entry name" value="Nucleotide_cyclase"/>
</dbReference>
<proteinExistence type="predicted"/>
<organism evidence="6 7">
    <name type="scientific">Candidatus Methylumidiphilus alinenensis</name>
    <dbReference type="NCBI Taxonomy" id="2202197"/>
    <lineage>
        <taxon>Bacteria</taxon>
        <taxon>Pseudomonadati</taxon>
        <taxon>Pseudomonadota</taxon>
        <taxon>Gammaproteobacteria</taxon>
        <taxon>Methylococcales</taxon>
        <taxon>Candidatus Methylumidiphilus</taxon>
    </lineage>
</organism>
<dbReference type="SUPFAM" id="SSF55785">
    <property type="entry name" value="PYP-like sensor domain (PAS domain)"/>
    <property type="match status" value="1"/>
</dbReference>
<dbReference type="GO" id="GO:0003824">
    <property type="term" value="F:catalytic activity"/>
    <property type="evidence" value="ECO:0007669"/>
    <property type="project" value="UniProtKB-ARBA"/>
</dbReference>
<keyword evidence="2" id="KW-0812">Transmembrane</keyword>
<evidence type="ECO:0000256" key="2">
    <source>
        <dbReference type="SAM" id="Phobius"/>
    </source>
</evidence>
<evidence type="ECO:0000313" key="6">
    <source>
        <dbReference type="EMBL" id="PZN79084.1"/>
    </source>
</evidence>
<dbReference type="InterPro" id="IPR043128">
    <property type="entry name" value="Rev_trsase/Diguanyl_cyclase"/>
</dbReference>
<evidence type="ECO:0000259" key="3">
    <source>
        <dbReference type="PROSITE" id="PS50112"/>
    </source>
</evidence>
<comment type="caution">
    <text evidence="6">The sequence shown here is derived from an EMBL/GenBank/DDBJ whole genome shotgun (WGS) entry which is preliminary data.</text>
</comment>
<dbReference type="Proteomes" id="UP000249396">
    <property type="component" value="Unassembled WGS sequence"/>
</dbReference>
<feature type="transmembrane region" description="Helical" evidence="2">
    <location>
        <begin position="12"/>
        <end position="34"/>
    </location>
</feature>
<dbReference type="FunFam" id="3.30.70.270:FF:000001">
    <property type="entry name" value="Diguanylate cyclase domain protein"/>
    <property type="match status" value="1"/>
</dbReference>
<feature type="domain" description="PAC" evidence="4">
    <location>
        <begin position="245"/>
        <end position="295"/>
    </location>
</feature>
<dbReference type="Gene3D" id="3.30.70.270">
    <property type="match status" value="1"/>
</dbReference>
<feature type="transmembrane region" description="Helical" evidence="2">
    <location>
        <begin position="100"/>
        <end position="125"/>
    </location>
</feature>
<feature type="domain" description="GGDEF" evidence="5">
    <location>
        <begin position="327"/>
        <end position="460"/>
    </location>
</feature>
<dbReference type="EMBL" id="QJPH01000306">
    <property type="protein sequence ID" value="PZN79084.1"/>
    <property type="molecule type" value="Genomic_DNA"/>
</dbReference>
<dbReference type="InterPro" id="IPR000014">
    <property type="entry name" value="PAS"/>
</dbReference>
<gene>
    <name evidence="6" type="ORF">DM484_11875</name>
</gene>
<evidence type="ECO:0000313" key="7">
    <source>
        <dbReference type="Proteomes" id="UP000249396"/>
    </source>
</evidence>
<feature type="transmembrane region" description="Helical" evidence="2">
    <location>
        <begin position="76"/>
        <end position="93"/>
    </location>
</feature>
<dbReference type="NCBIfam" id="TIGR00254">
    <property type="entry name" value="GGDEF"/>
    <property type="match status" value="1"/>
</dbReference>
<name>A0A2W4T2N9_9GAMM</name>
<dbReference type="SMART" id="SM00091">
    <property type="entry name" value="PAS"/>
    <property type="match status" value="1"/>
</dbReference>
<feature type="transmembrane region" description="Helical" evidence="2">
    <location>
        <begin position="46"/>
        <end position="64"/>
    </location>
</feature>
<dbReference type="Pfam" id="PF00990">
    <property type="entry name" value="GGDEF"/>
    <property type="match status" value="1"/>
</dbReference>